<keyword evidence="1" id="KW-1133">Transmembrane helix</keyword>
<evidence type="ECO:0000313" key="3">
    <source>
        <dbReference type="EMBL" id="ONM47300.1"/>
    </source>
</evidence>
<evidence type="ECO:0000259" key="2">
    <source>
        <dbReference type="Pfam" id="PF04235"/>
    </source>
</evidence>
<keyword evidence="1" id="KW-0472">Membrane</keyword>
<keyword evidence="4" id="KW-1185">Reference proteome</keyword>
<feature type="domain" description="DUF418" evidence="2">
    <location>
        <begin position="229"/>
        <end position="387"/>
    </location>
</feature>
<gene>
    <name evidence="3" type="ORF">B0T46_18700</name>
</gene>
<feature type="transmembrane region" description="Helical" evidence="1">
    <location>
        <begin position="207"/>
        <end position="226"/>
    </location>
</feature>
<accession>A0A1W0BEX0</accession>
<evidence type="ECO:0000313" key="4">
    <source>
        <dbReference type="Proteomes" id="UP000188836"/>
    </source>
</evidence>
<dbReference type="AlphaFoldDB" id="A0A1W0BEX0"/>
<feature type="transmembrane region" description="Helical" evidence="1">
    <location>
        <begin position="283"/>
        <end position="302"/>
    </location>
</feature>
<feature type="transmembrane region" description="Helical" evidence="1">
    <location>
        <begin position="149"/>
        <end position="166"/>
    </location>
</feature>
<dbReference type="Proteomes" id="UP000188836">
    <property type="component" value="Unassembled WGS sequence"/>
</dbReference>
<feature type="transmembrane region" description="Helical" evidence="1">
    <location>
        <begin position="104"/>
        <end position="122"/>
    </location>
</feature>
<dbReference type="EMBL" id="MUMY01000016">
    <property type="protein sequence ID" value="ONM47300.1"/>
    <property type="molecule type" value="Genomic_DNA"/>
</dbReference>
<dbReference type="PANTHER" id="PTHR30590:SF2">
    <property type="entry name" value="INNER MEMBRANE PROTEIN"/>
    <property type="match status" value="1"/>
</dbReference>
<dbReference type="PANTHER" id="PTHR30590">
    <property type="entry name" value="INNER MEMBRANE PROTEIN"/>
    <property type="match status" value="1"/>
</dbReference>
<sequence length="401" mass="43624">MSTRTAGPTTKHAQQRIGLLDTLRGFALFGIVITNAVHVMALWTIPDGSSTDGVGHTLDRLTEATVEALFAGRFYLLFALLFGYSFTLQISAAERVGASVNTRLWRRCLALLLVGVLHLALLWVGDVLAPYALACMVLIVLRGLRPWSAAALGVILYFGWSCWTLLPSAAGPLALLSGVIEQPRIHDGYAGGFIDTFTTQVSLAPGFFLLVLFTNGVPSLGMFLLGMAAGKRGILADAESVSRWAGYALWTGLSVGLPISAVTFADTMGWWQAPMYWAGIQDLVNPLMTVAYLAAIVLLARCPAGRSASEWLGGAGRIAATNYITQSLVFMVIYTGYGFALADEIPIRWVVVLALCTFAGQVFVSRWWLRGHPYGPVEWILRMVTYWAVPPWRSSRLDSRT</sequence>
<proteinExistence type="predicted"/>
<dbReference type="OrthoDB" id="9807744at2"/>
<organism evidence="3 4">
    <name type="scientific">Nocardia donostiensis</name>
    <dbReference type="NCBI Taxonomy" id="1538463"/>
    <lineage>
        <taxon>Bacteria</taxon>
        <taxon>Bacillati</taxon>
        <taxon>Actinomycetota</taxon>
        <taxon>Actinomycetes</taxon>
        <taxon>Mycobacteriales</taxon>
        <taxon>Nocardiaceae</taxon>
        <taxon>Nocardia</taxon>
    </lineage>
</organism>
<dbReference type="InterPro" id="IPR007349">
    <property type="entry name" value="DUF418"/>
</dbReference>
<dbReference type="RefSeq" id="WP_077119095.1">
    <property type="nucleotide sequence ID" value="NZ_LOKT01000002.1"/>
</dbReference>
<feature type="transmembrane region" description="Helical" evidence="1">
    <location>
        <begin position="128"/>
        <end position="144"/>
    </location>
</feature>
<protein>
    <recommendedName>
        <fullName evidence="2">DUF418 domain-containing protein</fullName>
    </recommendedName>
</protein>
<feature type="transmembrane region" description="Helical" evidence="1">
    <location>
        <begin position="247"/>
        <end position="271"/>
    </location>
</feature>
<comment type="caution">
    <text evidence="3">The sequence shown here is derived from an EMBL/GenBank/DDBJ whole genome shotgun (WGS) entry which is preliminary data.</text>
</comment>
<dbReference type="Pfam" id="PF04235">
    <property type="entry name" value="DUF418"/>
    <property type="match status" value="1"/>
</dbReference>
<keyword evidence="1" id="KW-0812">Transmembrane</keyword>
<feature type="transmembrane region" description="Helical" evidence="1">
    <location>
        <begin position="347"/>
        <end position="369"/>
    </location>
</feature>
<dbReference type="STRING" id="1538463.B0T36_02650"/>
<feature type="transmembrane region" description="Helical" evidence="1">
    <location>
        <begin position="26"/>
        <end position="45"/>
    </location>
</feature>
<evidence type="ECO:0000256" key="1">
    <source>
        <dbReference type="SAM" id="Phobius"/>
    </source>
</evidence>
<reference evidence="3 4" key="1">
    <citation type="journal article" date="2016" name="Antonie Van Leeuwenhoek">
        <title>Nocardia donostiensis sp. nov., isolated from human respiratory specimens.</title>
        <authorList>
            <person name="Ercibengoa M."/>
            <person name="Bell M."/>
            <person name="Marimon J.M."/>
            <person name="Humrighouse B."/>
            <person name="Klenk H.P."/>
            <person name="Potter G."/>
            <person name="Perez-Trallero E."/>
        </authorList>
    </citation>
    <scope>NUCLEOTIDE SEQUENCE [LARGE SCALE GENOMIC DNA]</scope>
    <source>
        <strain evidence="3 4">X1655</strain>
    </source>
</reference>
<feature type="transmembrane region" description="Helical" evidence="1">
    <location>
        <begin position="74"/>
        <end position="92"/>
    </location>
</feature>
<dbReference type="InterPro" id="IPR052529">
    <property type="entry name" value="Bact_Transport_Assoc"/>
</dbReference>
<feature type="transmembrane region" description="Helical" evidence="1">
    <location>
        <begin position="323"/>
        <end position="341"/>
    </location>
</feature>
<name>A0A1W0BEX0_9NOCA</name>